<evidence type="ECO:0000256" key="1">
    <source>
        <dbReference type="SAM" id="Phobius"/>
    </source>
</evidence>
<gene>
    <name evidence="3" type="ORF">GGQ86_003217</name>
    <name evidence="2" type="ORF">XFLAVUS301_29180</name>
</gene>
<feature type="transmembrane region" description="Helical" evidence="1">
    <location>
        <begin position="32"/>
        <end position="56"/>
    </location>
</feature>
<name>A0A9W6CPZ0_XANFL</name>
<keyword evidence="5" id="KW-1185">Reference proteome</keyword>
<evidence type="ECO:0008006" key="6">
    <source>
        <dbReference type="Google" id="ProtNLM"/>
    </source>
</evidence>
<dbReference type="Proteomes" id="UP001245370">
    <property type="component" value="Unassembled WGS sequence"/>
</dbReference>
<dbReference type="GeneID" id="95763705"/>
<feature type="transmembrane region" description="Helical" evidence="1">
    <location>
        <begin position="302"/>
        <end position="322"/>
    </location>
</feature>
<keyword evidence="1" id="KW-1133">Transmembrane helix</keyword>
<dbReference type="EMBL" id="BSDO01000004">
    <property type="protein sequence ID" value="GLI23244.1"/>
    <property type="molecule type" value="Genomic_DNA"/>
</dbReference>
<dbReference type="EMBL" id="JAVDPY010000005">
    <property type="protein sequence ID" value="MDR6334735.1"/>
    <property type="molecule type" value="Genomic_DNA"/>
</dbReference>
<feature type="transmembrane region" description="Helical" evidence="1">
    <location>
        <begin position="76"/>
        <end position="98"/>
    </location>
</feature>
<comment type="caution">
    <text evidence="2">The sequence shown here is derived from an EMBL/GenBank/DDBJ whole genome shotgun (WGS) entry which is preliminary data.</text>
</comment>
<evidence type="ECO:0000313" key="2">
    <source>
        <dbReference type="EMBL" id="GLI23244.1"/>
    </source>
</evidence>
<feature type="transmembrane region" description="Helical" evidence="1">
    <location>
        <begin position="185"/>
        <end position="204"/>
    </location>
</feature>
<reference evidence="2" key="1">
    <citation type="submission" date="2022-12" db="EMBL/GenBank/DDBJ databases">
        <title>Reference genome sequencing for broad-spectrum identification of bacterial and archaeal isolates by mass spectrometry.</title>
        <authorList>
            <person name="Sekiguchi Y."/>
            <person name="Tourlousse D.M."/>
        </authorList>
    </citation>
    <scope>NUCLEOTIDE SEQUENCE</scope>
    <source>
        <strain evidence="2">301</strain>
    </source>
</reference>
<protein>
    <recommendedName>
        <fullName evidence="6">PNPLA domain-containing protein</fullName>
    </recommendedName>
</protein>
<accession>A0A9W6CPZ0</accession>
<feature type="transmembrane region" description="Helical" evidence="1">
    <location>
        <begin position="251"/>
        <end position="271"/>
    </location>
</feature>
<reference evidence="3 5" key="2">
    <citation type="submission" date="2023-07" db="EMBL/GenBank/DDBJ databases">
        <title>Genomic Encyclopedia of Type Strains, Phase IV (KMG-IV): sequencing the most valuable type-strain genomes for metagenomic binning, comparative biology and taxonomic classification.</title>
        <authorList>
            <person name="Goeker M."/>
        </authorList>
    </citation>
    <scope>NUCLEOTIDE SEQUENCE [LARGE SCALE GENOMIC DNA]</scope>
    <source>
        <strain evidence="3 5">DSM 338</strain>
    </source>
</reference>
<dbReference type="AlphaFoldDB" id="A0A9W6CPZ0"/>
<feature type="transmembrane region" description="Helical" evidence="1">
    <location>
        <begin position="148"/>
        <end position="165"/>
    </location>
</feature>
<evidence type="ECO:0000313" key="3">
    <source>
        <dbReference type="EMBL" id="MDR6334735.1"/>
    </source>
</evidence>
<evidence type="ECO:0000313" key="5">
    <source>
        <dbReference type="Proteomes" id="UP001245370"/>
    </source>
</evidence>
<sequence length="832" mass="88684">MRIERVRAGSRPADVPLRQKPRGALSRFWGRILDFSLVLWVVRVPLLSVLLGLAMMAGVTQAQDVTLDVAMAGAPVGATAGVSRAILSLVGAVFLLWAMPVHYAARLLVETDNGLAAKVARRDSAAGRRGIAGHDWLMAAMVREVPRLIGVLPFFIFAIGANAAISNLPTLADRPAVDAAHHQLVLLVWAMLAGVPLFYLYCVLRGRLTQVQALAALDRALGRWLKPVFGLLGIAPRRDDAEGQLHASGRLALLVYALLVVAVLVASPHWLAARLPLAYAVPLIFGGWVPILAYLSSVGRRFHVPILTGLFIAGAIGVYVFGDNHAVRTVTADEPAYRRTSLVQAVHLWMQANGCAGQPSSCPRPIIVAAAGGASRAGFFTASVIGHFLDYDQQKPAFSFTRADGSKVSRVARDDGRFTPAIQSALDGKEIATRLFAISGVSGGSYGAAVVAAALSARTGKAPPCPAEAPAHWFGGAIHGWRDCLESMTADDFLTTTFFGLAFHDQVQLFLRDRAALLEEAWEASFARHAGAAGAPAGPGAARRLSEPFLSAPRDPEHWVPYLVLNGTSVETGQRIITTDLLPTYAAASRCPSGGPNAECPIFTHAIDFHSLVRSDLDVRLSTAATNSARFPVISPPGSIYQVDTDVVDRIVDGGYFENFGAESALELAQAMVDVEPALAPFVLVISNDPQSVLTEERTARGVVVPDAAEHSFLPEVAGPFGAIGAVRGGRGRLAVAHAAAWLDARFGGRCPVNLVQIKVWPEDSAGRCPVGTATPEKIRQVSMSWWLSKPVQMNLHEQLEPTADRCNNRTAVEQVWSALATRSEACTGPTP</sequence>
<evidence type="ECO:0000313" key="4">
    <source>
        <dbReference type="Proteomes" id="UP001144397"/>
    </source>
</evidence>
<keyword evidence="1" id="KW-0472">Membrane</keyword>
<dbReference type="Proteomes" id="UP001144397">
    <property type="component" value="Unassembled WGS sequence"/>
</dbReference>
<feature type="transmembrane region" description="Helical" evidence="1">
    <location>
        <begin position="277"/>
        <end position="295"/>
    </location>
</feature>
<proteinExistence type="predicted"/>
<organism evidence="2 4">
    <name type="scientific">Xanthobacter flavus</name>
    <dbReference type="NCBI Taxonomy" id="281"/>
    <lineage>
        <taxon>Bacteria</taxon>
        <taxon>Pseudomonadati</taxon>
        <taxon>Pseudomonadota</taxon>
        <taxon>Alphaproteobacteria</taxon>
        <taxon>Hyphomicrobiales</taxon>
        <taxon>Xanthobacteraceae</taxon>
        <taxon>Xanthobacter</taxon>
    </lineage>
</organism>
<keyword evidence="1" id="KW-0812">Transmembrane</keyword>
<dbReference type="RefSeq" id="WP_281808117.1">
    <property type="nucleotide sequence ID" value="NZ_BSDO01000004.1"/>
</dbReference>